<proteinExistence type="predicted"/>
<comment type="caution">
    <text evidence="3">The sequence shown here is derived from an EMBL/GenBank/DDBJ whole genome shotgun (WGS) entry which is preliminary data.</text>
</comment>
<organism evidence="3 4">
    <name type="scientific">Microscilla marina ATCC 23134</name>
    <dbReference type="NCBI Taxonomy" id="313606"/>
    <lineage>
        <taxon>Bacteria</taxon>
        <taxon>Pseudomonadati</taxon>
        <taxon>Bacteroidota</taxon>
        <taxon>Cytophagia</taxon>
        <taxon>Cytophagales</taxon>
        <taxon>Microscillaceae</taxon>
        <taxon>Microscilla</taxon>
    </lineage>
</organism>
<protein>
    <recommendedName>
        <fullName evidence="5">DUF262 domain-containing protein</fullName>
    </recommendedName>
</protein>
<reference evidence="3 4" key="1">
    <citation type="submission" date="2007-01" db="EMBL/GenBank/DDBJ databases">
        <authorList>
            <person name="Haygood M."/>
            <person name="Podell S."/>
            <person name="Anderson C."/>
            <person name="Hopkinson B."/>
            <person name="Roe K."/>
            <person name="Barbeau K."/>
            <person name="Gaasterland T."/>
            <person name="Ferriera S."/>
            <person name="Johnson J."/>
            <person name="Kravitz S."/>
            <person name="Beeson K."/>
            <person name="Sutton G."/>
            <person name="Rogers Y.-H."/>
            <person name="Friedman R."/>
            <person name="Frazier M."/>
            <person name="Venter J.C."/>
        </authorList>
    </citation>
    <scope>NUCLEOTIDE SEQUENCE [LARGE SCALE GENOMIC DNA]</scope>
    <source>
        <strain evidence="3 4">ATCC 23134</strain>
    </source>
</reference>
<keyword evidence="4" id="KW-1185">Reference proteome</keyword>
<dbReference type="EMBL" id="AAWS01000009">
    <property type="protein sequence ID" value="EAY29869.1"/>
    <property type="molecule type" value="Genomic_DNA"/>
</dbReference>
<dbReference type="InterPro" id="IPR011089">
    <property type="entry name" value="GmrSD_C"/>
</dbReference>
<gene>
    <name evidence="3" type="ORF">M23134_05742</name>
</gene>
<dbReference type="InterPro" id="IPR004919">
    <property type="entry name" value="GmrSD_N"/>
</dbReference>
<evidence type="ECO:0000313" key="4">
    <source>
        <dbReference type="Proteomes" id="UP000004095"/>
    </source>
</evidence>
<feature type="domain" description="GmrSD restriction endonucleases N-terminal" evidence="1">
    <location>
        <begin position="11"/>
        <end position="260"/>
    </location>
</feature>
<feature type="domain" description="GmrSD restriction endonucleases C-terminal" evidence="2">
    <location>
        <begin position="460"/>
        <end position="602"/>
    </location>
</feature>
<dbReference type="RefSeq" id="WP_004155725.1">
    <property type="nucleotide sequence ID" value="NZ_AAWS01000009.1"/>
</dbReference>
<dbReference type="AlphaFoldDB" id="A1ZIK1"/>
<dbReference type="Pfam" id="PF03235">
    <property type="entry name" value="GmrSD_N"/>
    <property type="match status" value="1"/>
</dbReference>
<dbReference type="Pfam" id="PF07510">
    <property type="entry name" value="GmrSD_C"/>
    <property type="match status" value="1"/>
</dbReference>
<dbReference type="Proteomes" id="UP000004095">
    <property type="component" value="Unassembled WGS sequence"/>
</dbReference>
<name>A1ZIK1_MICM2</name>
<accession>A1ZIK1</accession>
<sequence>MKIESFSLTVFELFDKHKIFQIPRYQRSYAWTTSEVDDFITDLKDCYQARKNGTTGQEKAKSHFFGGIVSVEKDVEAAHRHTYDVVDGQQRLATFILLVSSVIKFYEKLKEQAVKEKDAESESFCLEQINILKGNYITYKTRERSQHIEVKRFMASKIDTDFFIDLINNNNPELDDSIASHKRLLKAKKAIDKAIKAFVDEESSLTTKIEVLIKIEDILSKDYLLLHIITSSREEAYTLFQVLNDRGTNLTNGDLIKANVLEALEQYPNEQNSVEKSWDQILSSETKVVEDNLQWIYSSKNGERAKKAKLHKEFTQLFYPIQEQVDQEQSIEIRDNTQKIVNEFELCNKYLHYHWPFQDVDNVKQWDKYRLYLLINVLDNKASIPLLLAAQQLGARKFADLVHLLEKFFFRYKIICNGHASALIQVYNKEAKTIRDNPATYNINQQLKKKLNNLLQKSADDETFKNLLPSKLKYESSARKAVKYFLTTVDYYLSWYNDGAQGSPQPKGLNRIYDFESSTIEHVYPQKPEPHVKDLSLEPLVNTLGNLSFFDTKDNATAGNKAFNNKKDILKDSMLKMNIEIADNSVWDVATIQRREKKLIEVALKVFSLS</sequence>
<evidence type="ECO:0000259" key="1">
    <source>
        <dbReference type="Pfam" id="PF03235"/>
    </source>
</evidence>
<evidence type="ECO:0008006" key="5">
    <source>
        <dbReference type="Google" id="ProtNLM"/>
    </source>
</evidence>
<dbReference type="PANTHER" id="PTHR35149:SF2">
    <property type="entry name" value="DUF262 DOMAIN-CONTAINING PROTEIN"/>
    <property type="match status" value="1"/>
</dbReference>
<dbReference type="eggNOG" id="COG1479">
    <property type="taxonomic scope" value="Bacteria"/>
</dbReference>
<dbReference type="OrthoDB" id="9798761at2"/>
<evidence type="ECO:0000313" key="3">
    <source>
        <dbReference type="EMBL" id="EAY29869.1"/>
    </source>
</evidence>
<dbReference type="PANTHER" id="PTHR35149">
    <property type="entry name" value="SLL5132 PROTEIN"/>
    <property type="match status" value="1"/>
</dbReference>
<evidence type="ECO:0000259" key="2">
    <source>
        <dbReference type="Pfam" id="PF07510"/>
    </source>
</evidence>